<name>A0A1A7VPM0_PLAKH</name>
<dbReference type="EMBL" id="CWHR02000007">
    <property type="protein sequence ID" value="SBO25214.1"/>
    <property type="molecule type" value="Genomic_DNA"/>
</dbReference>
<feature type="region of interest" description="Disordered" evidence="1">
    <location>
        <begin position="1"/>
        <end position="110"/>
    </location>
</feature>
<protein>
    <submittedName>
        <fullName evidence="2">Uncharacterized protein</fullName>
    </submittedName>
</protein>
<evidence type="ECO:0000313" key="2">
    <source>
        <dbReference type="EMBL" id="SBO23642.1"/>
    </source>
</evidence>
<reference evidence="4 5" key="1">
    <citation type="submission" date="2016-05" db="EMBL/GenBank/DDBJ databases">
        <authorList>
            <person name="Sharaf H."/>
        </authorList>
    </citation>
    <scope>NUCLEOTIDE SEQUENCE [LARGE SCALE GENOMIC DNA]</scope>
    <source>
        <strain evidence="4 5">H</strain>
    </source>
</reference>
<evidence type="ECO:0000313" key="5">
    <source>
        <dbReference type="Proteomes" id="UP000182142"/>
    </source>
</evidence>
<organism evidence="2 4">
    <name type="scientific">Plasmodium knowlesi (strain H)</name>
    <dbReference type="NCBI Taxonomy" id="5851"/>
    <lineage>
        <taxon>Eukaryota</taxon>
        <taxon>Sar</taxon>
        <taxon>Alveolata</taxon>
        <taxon>Apicomplexa</taxon>
        <taxon>Aconoidasida</taxon>
        <taxon>Haemosporida</taxon>
        <taxon>Plasmodiidae</taxon>
        <taxon>Plasmodium</taxon>
        <taxon>Plasmodium (Plasmodium)</taxon>
    </lineage>
</organism>
<sequence>MGFQSAIEESNDITNGMENERRKNGHQKGYKNSHQKGDQKGGQEGDQKMGQKNGQKNDQKGGQKNGQKRDKKDGQKNDRQDDHTNEEKVAQEMKATSRQNHRMNPLGGSTRRIRNEKYSTEKTKKHYLDNVDKTLQKRNIDCVSYVYKNMNDETTSKTAANSVKFGGGESRVDVVRKMLLFEKRPKKNVTIGANRSSAATGDDCPCSKEDENVQSIIYSTFINTKLRQTQNHATETISKPQKGKLAKQAPGSGGKDKKGNYTSSGQRFYAKQSQVNPDGIKQSVDAYRQNLISVVKKIVCTDKSQQITESNEELRNLQNDGTFFYEKIISDREKKKKVNYTQTSTLYQEEEIKSFAKYMAKQIVNEATIQLTYEENVKAMEQKEKTVQLNHQQNVQTYSHLTNFQRDNLEVMADGTQLSRCLHIFSKINTFGLSGSLINSLLRKNVQEVKEQNHGQNSRSQIEWNNQVTKHLLKNTIAFIATEKIVSYIAEELIEDCILNFFRMDKRDSDILINNMEDHNISLYDRRRMESGHFNFVLSNDNLNVNIPVRVKKHMNLEDIVIMIKNHIKKKQTFLLKEYKLDFLCIRDGTRDITSIHDLLSSEANHFTICLNKKEGEAIPTP</sequence>
<evidence type="ECO:0000313" key="3">
    <source>
        <dbReference type="EMBL" id="SBO25214.1"/>
    </source>
</evidence>
<gene>
    <name evidence="2" type="ORF">PKNA1_C2_0415600</name>
    <name evidence="3" type="ORF">PKNA1_H1_0415600</name>
</gene>
<dbReference type="Proteomes" id="UP000182128">
    <property type="component" value="Unassembled WGS sequence"/>
</dbReference>
<dbReference type="OrthoDB" id="378594at2759"/>
<feature type="region of interest" description="Disordered" evidence="1">
    <location>
        <begin position="231"/>
        <end position="263"/>
    </location>
</feature>
<evidence type="ECO:0000313" key="4">
    <source>
        <dbReference type="Proteomes" id="UP000182128"/>
    </source>
</evidence>
<dbReference type="VEuPathDB" id="PlasmoDB:PKNH_0415600"/>
<feature type="compositionally biased region" description="Basic and acidic residues" evidence="1">
    <location>
        <begin position="35"/>
        <end position="91"/>
    </location>
</feature>
<dbReference type="EMBL" id="CWHQ02000008">
    <property type="protein sequence ID" value="SBO23642.1"/>
    <property type="molecule type" value="Genomic_DNA"/>
</dbReference>
<evidence type="ECO:0000256" key="1">
    <source>
        <dbReference type="SAM" id="MobiDB-lite"/>
    </source>
</evidence>
<dbReference type="Proteomes" id="UP000182142">
    <property type="component" value="Unassembled WGS sequence"/>
</dbReference>
<accession>A0A1A7VPM0</accession>
<reference evidence="2" key="2">
    <citation type="submission" date="2016-05" db="EMBL/GenBank/DDBJ databases">
        <authorList>
            <person name="Lavstsen T."/>
            <person name="Jespersen J.S."/>
        </authorList>
    </citation>
    <scope>NUCLEOTIDE SEQUENCE [LARGE SCALE GENOMIC DNA]</scope>
</reference>
<dbReference type="AlphaFoldDB" id="A0A1A7VPM0"/>
<feature type="compositionally biased region" description="Basic residues" evidence="1">
    <location>
        <begin position="23"/>
        <end position="34"/>
    </location>
</feature>
<proteinExistence type="predicted"/>